<dbReference type="PROSITE" id="PS51808">
    <property type="entry name" value="CHCH"/>
    <property type="match status" value="1"/>
</dbReference>
<accession>A0A1I8GM94</accession>
<evidence type="ECO:0000313" key="6">
    <source>
        <dbReference type="WBParaSite" id="maker-uti_cns_0002340-snap-gene-0.5-mRNA-1"/>
    </source>
</evidence>
<evidence type="ECO:0000256" key="2">
    <source>
        <dbReference type="ARBA" id="ARBA00023128"/>
    </source>
</evidence>
<dbReference type="Pfam" id="PF02297">
    <property type="entry name" value="COX6B"/>
    <property type="match status" value="1"/>
</dbReference>
<sequence>MPLYGHRFFMQHDFEAPVDTASTKLGSTADPITGKLTAPPYDPRFPNMNKTRMCWQNFVDYHRCVNKFGEEHKPCAWFQWVYKKICPNEWHERWQERVDDDAFAGRLK</sequence>
<evidence type="ECO:0000313" key="5">
    <source>
        <dbReference type="WBParaSite" id="maker-uti_cns_0000333-snap-gene-1.9-mRNA-1"/>
    </source>
</evidence>
<protein>
    <submittedName>
        <fullName evidence="5 6">Cytochrome c oxidase subunit</fullName>
    </submittedName>
</protein>
<dbReference type="Gene3D" id="1.10.10.140">
    <property type="entry name" value="Cytochrome c oxidase, subunit VIb"/>
    <property type="match status" value="1"/>
</dbReference>
<dbReference type="WBParaSite" id="maker-uti_cns_0002340-snap-gene-0.5-mRNA-1">
    <property type="protein sequence ID" value="maker-uti_cns_0002340-snap-gene-0.5-mRNA-1"/>
    <property type="gene ID" value="maker-uti_cns_0002340-snap-gene-0.5"/>
</dbReference>
<dbReference type="AlphaFoldDB" id="A0A1I8GM94"/>
<keyword evidence="4" id="KW-1185">Reference proteome</keyword>
<dbReference type="PANTHER" id="PTHR11387">
    <property type="entry name" value="CYTOCHROME C OXIDASE SUBUNIT 6B"/>
    <property type="match status" value="1"/>
</dbReference>
<evidence type="ECO:0000256" key="1">
    <source>
        <dbReference type="ARBA" id="ARBA00004173"/>
    </source>
</evidence>
<evidence type="ECO:0000256" key="3">
    <source>
        <dbReference type="ARBA" id="ARBA00023157"/>
    </source>
</evidence>
<dbReference type="Proteomes" id="UP000095280">
    <property type="component" value="Unplaced"/>
</dbReference>
<dbReference type="GO" id="GO:0045277">
    <property type="term" value="C:respiratory chain complex IV"/>
    <property type="evidence" value="ECO:0007669"/>
    <property type="project" value="InterPro"/>
</dbReference>
<reference evidence="5 6" key="1">
    <citation type="submission" date="2016-11" db="UniProtKB">
        <authorList>
            <consortium name="WormBaseParasite"/>
        </authorList>
    </citation>
    <scope>IDENTIFICATION</scope>
</reference>
<dbReference type="WBParaSite" id="maker-uti_cns_0000333-snap-gene-1.9-mRNA-1">
    <property type="protein sequence ID" value="maker-uti_cns_0000333-snap-gene-1.9-mRNA-1"/>
    <property type="gene ID" value="maker-uti_cns_0000333-snap-gene-1.9"/>
</dbReference>
<dbReference type="InterPro" id="IPR003213">
    <property type="entry name" value="Cyt_c_oxidase_su6B"/>
</dbReference>
<dbReference type="SUPFAM" id="SSF47694">
    <property type="entry name" value="Cytochrome c oxidase subunit h"/>
    <property type="match status" value="1"/>
</dbReference>
<name>A0A1I8GM94_9PLAT</name>
<dbReference type="GO" id="GO:0005739">
    <property type="term" value="C:mitochondrion"/>
    <property type="evidence" value="ECO:0007669"/>
    <property type="project" value="UniProtKB-SubCell"/>
</dbReference>
<dbReference type="InterPro" id="IPR048280">
    <property type="entry name" value="COX6B-like"/>
</dbReference>
<organism evidence="4 6">
    <name type="scientific">Macrostomum lignano</name>
    <dbReference type="NCBI Taxonomy" id="282301"/>
    <lineage>
        <taxon>Eukaryota</taxon>
        <taxon>Metazoa</taxon>
        <taxon>Spiralia</taxon>
        <taxon>Lophotrochozoa</taxon>
        <taxon>Platyhelminthes</taxon>
        <taxon>Rhabditophora</taxon>
        <taxon>Macrostomorpha</taxon>
        <taxon>Macrostomida</taxon>
        <taxon>Macrostomidae</taxon>
        <taxon>Macrostomum</taxon>
    </lineage>
</organism>
<dbReference type="InterPro" id="IPR036549">
    <property type="entry name" value="CX6/COA6-like_sf"/>
</dbReference>
<keyword evidence="3" id="KW-1015">Disulfide bond</keyword>
<proteinExistence type="predicted"/>
<comment type="subcellular location">
    <subcellularLocation>
        <location evidence="1">Mitochondrion</location>
    </subcellularLocation>
</comment>
<dbReference type="WBParaSite" id="maker-uti_cns_0003078-snap-gene-0.4-mRNA-1">
    <property type="protein sequence ID" value="maker-uti_cns_0003078-snap-gene-0.4-mRNA-1"/>
    <property type="gene ID" value="maker-uti_cns_0003078-snap-gene-0.4"/>
</dbReference>
<dbReference type="CDD" id="cd00926">
    <property type="entry name" value="Cyt_c_Oxidase_VIb"/>
    <property type="match status" value="1"/>
</dbReference>
<keyword evidence="2" id="KW-0496">Mitochondrion</keyword>
<evidence type="ECO:0000313" key="4">
    <source>
        <dbReference type="Proteomes" id="UP000095280"/>
    </source>
</evidence>